<dbReference type="Pfam" id="PF20414">
    <property type="entry name" value="DUF6698"/>
    <property type="match status" value="2"/>
</dbReference>
<keyword evidence="1" id="KW-0472">Membrane</keyword>
<evidence type="ECO:0000313" key="3">
    <source>
        <dbReference type="Proteomes" id="UP001195769"/>
    </source>
</evidence>
<dbReference type="GeneID" id="64671073"/>
<dbReference type="InterPro" id="IPR046521">
    <property type="entry name" value="DUF6698"/>
</dbReference>
<comment type="caution">
    <text evidence="2">The sequence shown here is derived from an EMBL/GenBank/DDBJ whole genome shotgun (WGS) entry which is preliminary data.</text>
</comment>
<dbReference type="Proteomes" id="UP001195769">
    <property type="component" value="Unassembled WGS sequence"/>
</dbReference>
<protein>
    <submittedName>
        <fullName evidence="2">Uncharacterized protein</fullName>
    </submittedName>
</protein>
<feature type="transmembrane region" description="Helical" evidence="1">
    <location>
        <begin position="122"/>
        <end position="144"/>
    </location>
</feature>
<evidence type="ECO:0000256" key="1">
    <source>
        <dbReference type="SAM" id="Phobius"/>
    </source>
</evidence>
<proteinExistence type="predicted"/>
<dbReference type="RefSeq" id="XP_041228335.1">
    <property type="nucleotide sequence ID" value="XM_041376775.1"/>
</dbReference>
<reference evidence="2" key="1">
    <citation type="journal article" date="2020" name="New Phytol.">
        <title>Comparative genomics reveals dynamic genome evolution in host specialist ectomycorrhizal fungi.</title>
        <authorList>
            <person name="Lofgren L.A."/>
            <person name="Nguyen N.H."/>
            <person name="Vilgalys R."/>
            <person name="Ruytinx J."/>
            <person name="Liao H.L."/>
            <person name="Branco S."/>
            <person name="Kuo A."/>
            <person name="LaButti K."/>
            <person name="Lipzen A."/>
            <person name="Andreopoulos W."/>
            <person name="Pangilinan J."/>
            <person name="Riley R."/>
            <person name="Hundley H."/>
            <person name="Na H."/>
            <person name="Barry K."/>
            <person name="Grigoriev I.V."/>
            <person name="Stajich J.E."/>
            <person name="Kennedy P.G."/>
        </authorList>
    </citation>
    <scope>NUCLEOTIDE SEQUENCE</scope>
    <source>
        <strain evidence="2">FC203</strain>
    </source>
</reference>
<dbReference type="EMBL" id="JABBWK010000015">
    <property type="protein sequence ID" value="KAG1902760.1"/>
    <property type="molecule type" value="Genomic_DNA"/>
</dbReference>
<evidence type="ECO:0000313" key="2">
    <source>
        <dbReference type="EMBL" id="KAG1902760.1"/>
    </source>
</evidence>
<name>A0AAD4HM54_9AGAM</name>
<keyword evidence="1" id="KW-0812">Transmembrane</keyword>
<accession>A0AAD4HM54</accession>
<gene>
    <name evidence="2" type="ORF">F5891DRAFT_978255</name>
</gene>
<sequence length="182" mass="21134">MIAGTNIAQMMWYQPWNTAWFQEKIGEFEHEESKDMLKKLKKEADAACGNDTFCLKELIAVDICGALLCPTEWDWNNDHMNAGICDQTSNYIVSENSWLMFTYEGYKINCDNLEGSFLKSKLLVLISWLASNFCMAGISSWYTVDGDFDYEAFWNNIVEIFEDVPGPTVQQRMNRLLEWQTR</sequence>
<keyword evidence="3" id="KW-1185">Reference proteome</keyword>
<dbReference type="AlphaFoldDB" id="A0AAD4HM54"/>
<organism evidence="2 3">
    <name type="scientific">Suillus fuscotomentosus</name>
    <dbReference type="NCBI Taxonomy" id="1912939"/>
    <lineage>
        <taxon>Eukaryota</taxon>
        <taxon>Fungi</taxon>
        <taxon>Dikarya</taxon>
        <taxon>Basidiomycota</taxon>
        <taxon>Agaricomycotina</taxon>
        <taxon>Agaricomycetes</taxon>
        <taxon>Agaricomycetidae</taxon>
        <taxon>Boletales</taxon>
        <taxon>Suillineae</taxon>
        <taxon>Suillaceae</taxon>
        <taxon>Suillus</taxon>
    </lineage>
</organism>
<keyword evidence="1" id="KW-1133">Transmembrane helix</keyword>